<dbReference type="Pfam" id="PF10539">
    <property type="entry name" value="Dev_Cell_Death"/>
    <property type="match status" value="1"/>
</dbReference>
<accession>A0A811RG67</accession>
<dbReference type="Proteomes" id="UP000604825">
    <property type="component" value="Unassembled WGS sequence"/>
</dbReference>
<dbReference type="Pfam" id="PF01344">
    <property type="entry name" value="Kelch_1"/>
    <property type="match status" value="4"/>
</dbReference>
<name>A0A811RG67_9POAL</name>
<dbReference type="PROSITE" id="PS51222">
    <property type="entry name" value="DCD"/>
    <property type="match status" value="1"/>
</dbReference>
<sequence length="775" mass="85332">MGVGVAPRASVTDDRGTVSCSSEARPEAQRQSSSLHPRPVSAVRARTTSIGVGEGFAAARPSAIAAFRLLPSWNKCGSGAWHSTAPLQAKQRDSKYQYNGDEQILVEPGLPKGHISYVRNIKEGLPLFLFNYDDRRLYGIYEAAGNGKFCPESNAWSHDSKGKTSYPTQVAMRVRVWCFPLAENQFRNAIVANYYQNTPGVPGQKLHFFKFELDHAQTRVLMDMFTPSPSPPNNFWMPPAAAPADEHGRELVLSPGWALEFEGNNLLKSEKVVKSYADIVKKNNLEEVGTRDVDAEHSSSGNESSGGFDELDCQHTSPERENYALSDRVVPVQQQQYPNEQGKMPSFDQVLQGRMTFPGQQWQTGFYGNTTETEDNDAYSCKYAQEVKCAILDGNSILPETLESEVDKLSLGHSNLLVQLLDSEPCTEAKLIDAVKELSGRIEVMEQKQAWSNKEVKHLQGVNERLLKRIVELKGTVKTLNSKIDPLTLDDSLNQFVEQCLGSEDVIYLVGGFDGCSFVPSLDSFSPSLDVLTPLKPMAVGKSYTSTVALEGKIFVLGGGDGACWFDTVDCYDRSRDDWSTCPSLTREKGSLAGVSVNGRIYAFGGGDGTECFSDVEMFDPVHGKWIKNQPMLEKRFALAGVALNGVIYAVGGFNGVQYLSSAERLDPREPNWKMLPKMSAGRGCHTLTVLDEKIFSIGGYDTGAKAMVATVEVYEPRMPSWMMVEPMNYTRGYHSSAVLGGSIFTFGGVKGEADTILDVFQTFTIYCIIVQNTL</sequence>
<dbReference type="SUPFAM" id="SSF117281">
    <property type="entry name" value="Kelch motif"/>
    <property type="match status" value="1"/>
</dbReference>
<dbReference type="Gene3D" id="2.120.10.80">
    <property type="entry name" value="Kelch-type beta propeller"/>
    <property type="match status" value="1"/>
</dbReference>
<comment type="caution">
    <text evidence="3">The sequence shown here is derived from an EMBL/GenBank/DDBJ whole genome shotgun (WGS) entry which is preliminary data.</text>
</comment>
<dbReference type="InterPro" id="IPR015915">
    <property type="entry name" value="Kelch-typ_b-propeller"/>
</dbReference>
<dbReference type="EMBL" id="CAJGYO010000014">
    <property type="protein sequence ID" value="CAD6268950.1"/>
    <property type="molecule type" value="Genomic_DNA"/>
</dbReference>
<evidence type="ECO:0000313" key="4">
    <source>
        <dbReference type="Proteomes" id="UP000604825"/>
    </source>
</evidence>
<feature type="region of interest" description="Disordered" evidence="1">
    <location>
        <begin position="290"/>
        <end position="314"/>
    </location>
</feature>
<feature type="domain" description="DCD" evidence="2">
    <location>
        <begin position="85"/>
        <end position="227"/>
    </location>
</feature>
<dbReference type="AlphaFoldDB" id="A0A811RG67"/>
<protein>
    <recommendedName>
        <fullName evidence="2">DCD domain-containing protein</fullName>
    </recommendedName>
</protein>
<feature type="region of interest" description="Disordered" evidence="1">
    <location>
        <begin position="1"/>
        <end position="42"/>
    </location>
</feature>
<dbReference type="GO" id="GO:0034976">
    <property type="term" value="P:response to endoplasmic reticulum stress"/>
    <property type="evidence" value="ECO:0007669"/>
    <property type="project" value="InterPro"/>
</dbReference>
<keyword evidence="4" id="KW-1185">Reference proteome</keyword>
<gene>
    <name evidence="3" type="ORF">NCGR_LOCUS52255</name>
</gene>
<dbReference type="PANTHER" id="PTHR46034:SF23">
    <property type="entry name" value="DCD (DEVELOPMENT AND CELL DEATH) DOMAIN PROTEIN"/>
    <property type="match status" value="1"/>
</dbReference>
<evidence type="ECO:0000259" key="2">
    <source>
        <dbReference type="PROSITE" id="PS51222"/>
    </source>
</evidence>
<dbReference type="InterPro" id="IPR044832">
    <property type="entry name" value="NRP-like"/>
</dbReference>
<reference evidence="3" key="1">
    <citation type="submission" date="2020-10" db="EMBL/GenBank/DDBJ databases">
        <authorList>
            <person name="Han B."/>
            <person name="Lu T."/>
            <person name="Zhao Q."/>
            <person name="Huang X."/>
            <person name="Zhao Y."/>
        </authorList>
    </citation>
    <scope>NUCLEOTIDE SEQUENCE</scope>
</reference>
<proteinExistence type="predicted"/>
<feature type="compositionally biased region" description="Low complexity" evidence="1">
    <location>
        <begin position="298"/>
        <end position="307"/>
    </location>
</feature>
<dbReference type="InterPro" id="IPR013989">
    <property type="entry name" value="Dev_and_cell_death_domain"/>
</dbReference>
<organism evidence="3 4">
    <name type="scientific">Miscanthus lutarioriparius</name>
    <dbReference type="NCBI Taxonomy" id="422564"/>
    <lineage>
        <taxon>Eukaryota</taxon>
        <taxon>Viridiplantae</taxon>
        <taxon>Streptophyta</taxon>
        <taxon>Embryophyta</taxon>
        <taxon>Tracheophyta</taxon>
        <taxon>Spermatophyta</taxon>
        <taxon>Magnoliopsida</taxon>
        <taxon>Liliopsida</taxon>
        <taxon>Poales</taxon>
        <taxon>Poaceae</taxon>
        <taxon>PACMAD clade</taxon>
        <taxon>Panicoideae</taxon>
        <taxon>Andropogonodae</taxon>
        <taxon>Andropogoneae</taxon>
        <taxon>Saccharinae</taxon>
        <taxon>Miscanthus</taxon>
    </lineage>
</organism>
<evidence type="ECO:0000313" key="3">
    <source>
        <dbReference type="EMBL" id="CAD6268950.1"/>
    </source>
</evidence>
<dbReference type="InterPro" id="IPR006652">
    <property type="entry name" value="Kelch_1"/>
</dbReference>
<dbReference type="SMART" id="SM00767">
    <property type="entry name" value="DCD"/>
    <property type="match status" value="1"/>
</dbReference>
<dbReference type="PANTHER" id="PTHR46034">
    <property type="match status" value="1"/>
</dbReference>
<evidence type="ECO:0000256" key="1">
    <source>
        <dbReference type="SAM" id="MobiDB-lite"/>
    </source>
</evidence>
<dbReference type="SMART" id="SM00612">
    <property type="entry name" value="Kelch"/>
    <property type="match status" value="5"/>
</dbReference>
<dbReference type="OrthoDB" id="45365at2759"/>